<protein>
    <recommendedName>
        <fullName evidence="6">Protein SQS1</fullName>
    </recommendedName>
</protein>
<evidence type="ECO:0008006" key="6">
    <source>
        <dbReference type="Google" id="ProtNLM"/>
    </source>
</evidence>
<dbReference type="PANTHER" id="PTHR14195">
    <property type="entry name" value="G PATCH DOMAIN CONTAINING PROTEIN 2"/>
    <property type="match status" value="1"/>
</dbReference>
<dbReference type="Pfam" id="PF01424">
    <property type="entry name" value="R3H"/>
    <property type="match status" value="1"/>
</dbReference>
<evidence type="ECO:0000313" key="4">
    <source>
        <dbReference type="EMBL" id="KKA25727.1"/>
    </source>
</evidence>
<dbReference type="InterPro" id="IPR000467">
    <property type="entry name" value="G_patch_dom"/>
</dbReference>
<feature type="compositionally biased region" description="Acidic residues" evidence="1">
    <location>
        <begin position="309"/>
        <end position="337"/>
    </location>
</feature>
<dbReference type="RefSeq" id="XP_013332339.1">
    <property type="nucleotide sequence ID" value="XM_013476885.1"/>
</dbReference>
<evidence type="ECO:0000256" key="1">
    <source>
        <dbReference type="SAM" id="MobiDB-lite"/>
    </source>
</evidence>
<dbReference type="SMART" id="SM00443">
    <property type="entry name" value="G_patch"/>
    <property type="match status" value="1"/>
</dbReference>
<feature type="region of interest" description="Disordered" evidence="1">
    <location>
        <begin position="42"/>
        <end position="80"/>
    </location>
</feature>
<dbReference type="STRING" id="1408163.A0A0F4Z5F2"/>
<accession>A0A0F4Z5F2</accession>
<feature type="region of interest" description="Disordered" evidence="1">
    <location>
        <begin position="309"/>
        <end position="370"/>
    </location>
</feature>
<dbReference type="GO" id="GO:0003676">
    <property type="term" value="F:nucleic acid binding"/>
    <property type="evidence" value="ECO:0007669"/>
    <property type="project" value="UniProtKB-UniRule"/>
</dbReference>
<organism evidence="4 5">
    <name type="scientific">Rasamsonia emersonii (strain ATCC 16479 / CBS 393.64 / IMI 116815)</name>
    <dbReference type="NCBI Taxonomy" id="1408163"/>
    <lineage>
        <taxon>Eukaryota</taxon>
        <taxon>Fungi</taxon>
        <taxon>Dikarya</taxon>
        <taxon>Ascomycota</taxon>
        <taxon>Pezizomycotina</taxon>
        <taxon>Eurotiomycetes</taxon>
        <taxon>Eurotiomycetidae</taxon>
        <taxon>Eurotiales</taxon>
        <taxon>Trichocomaceae</taxon>
        <taxon>Rasamsonia</taxon>
    </lineage>
</organism>
<sequence>MQQQGQNTERYSSWRPNSSHPKLRNLKVNFVSAGCMRLGELKVPAPQDEQQGIQQLKMEGEATAKDSNDTPEPPDMLPDKNDLFFIDLDGERHTTSISETRSIVVSRSPSVSNSSEDEVVFTGRSNYWSRSRHSHDRSSQTSPVSATVVNTTSEIVTPRDELHFTVTQKFPRRKTTYKEPSLLTTPIGDGPSVNETIKLNKNLSRRRRRRRRNDLLADEAEIISDYIANMDKDEESLAELSTESLMPEDSPDIDHVRGLRPGSPTPGGLRYLEDMHISDDQSSGNMGEDPKSLPMKCAAWEDNQSVELDDEGSAGLDAEELSDDRDDISDDAVDSESSEGLLPVVQEHRFTEGGRRSKRSRKQNLTSAPTFADALEQDSYLGFDIMDFDRPSLRKKSKGSHHVSNFEPSDSDLELQLERAWENDRSKKKARKQQREQLRSQGLLGRKTGKTDWKKYALGMSMEDLKAEVKAFLLSSSESLPLPPMNKKHRRVVHELANAMSLKSQSRGNGAARFPVLYKTSRTLKFTDRNISKVDEIFSQRRFSRRMGISGENKGPSSYSKGRRNRPNAAVSYADGDIVGASAPEIGADNKGRAMLEKMGWSSGTALGALNNKGILQPVAHVVKNSRAGLG</sequence>
<dbReference type="Pfam" id="PF01585">
    <property type="entry name" value="G-patch"/>
    <property type="match status" value="1"/>
</dbReference>
<reference evidence="4 5" key="1">
    <citation type="submission" date="2015-04" db="EMBL/GenBank/DDBJ databases">
        <authorList>
            <person name="Heijne W.H."/>
            <person name="Fedorova N.D."/>
            <person name="Nierman W.C."/>
            <person name="Vollebregt A.W."/>
            <person name="Zhao Z."/>
            <person name="Wu L."/>
            <person name="Kumar M."/>
            <person name="Stam H."/>
            <person name="van den Berg M.A."/>
            <person name="Pel H.J."/>
        </authorList>
    </citation>
    <scope>NUCLEOTIDE SEQUENCE [LARGE SCALE GENOMIC DNA]</scope>
    <source>
        <strain evidence="4 5">CBS 393.64</strain>
    </source>
</reference>
<dbReference type="AlphaFoldDB" id="A0A0F4Z5F2"/>
<feature type="region of interest" description="Disordered" evidence="1">
    <location>
        <begin position="423"/>
        <end position="444"/>
    </location>
</feature>
<name>A0A0F4Z5F2_RASE3</name>
<feature type="domain" description="R3H" evidence="3">
    <location>
        <begin position="459"/>
        <end position="521"/>
    </location>
</feature>
<feature type="domain" description="G-patch" evidence="2">
    <location>
        <begin position="588"/>
        <end position="631"/>
    </location>
</feature>
<feature type="region of interest" description="Disordered" evidence="1">
    <location>
        <begin position="1"/>
        <end position="25"/>
    </location>
</feature>
<feature type="compositionally biased region" description="Basic and acidic residues" evidence="1">
    <location>
        <begin position="58"/>
        <end position="68"/>
    </location>
</feature>
<dbReference type="GeneID" id="25312260"/>
<feature type="region of interest" description="Disordered" evidence="1">
    <location>
        <begin position="237"/>
        <end position="271"/>
    </location>
</feature>
<dbReference type="EMBL" id="LASV01000013">
    <property type="protein sequence ID" value="KKA25727.1"/>
    <property type="molecule type" value="Genomic_DNA"/>
</dbReference>
<feature type="compositionally biased region" description="Basic and acidic residues" evidence="1">
    <location>
        <begin position="346"/>
        <end position="355"/>
    </location>
</feature>
<gene>
    <name evidence="4" type="ORF">T310_0205</name>
</gene>
<dbReference type="Proteomes" id="UP000053958">
    <property type="component" value="Unassembled WGS sequence"/>
</dbReference>
<keyword evidence="5" id="KW-1185">Reference proteome</keyword>
<feature type="compositionally biased region" description="Polar residues" evidence="1">
    <location>
        <begin position="1"/>
        <end position="20"/>
    </location>
</feature>
<dbReference type="PROSITE" id="PS50174">
    <property type="entry name" value="G_PATCH"/>
    <property type="match status" value="1"/>
</dbReference>
<dbReference type="Gene3D" id="3.30.1370.50">
    <property type="entry name" value="R3H-like domain"/>
    <property type="match status" value="1"/>
</dbReference>
<dbReference type="InterPro" id="IPR001374">
    <property type="entry name" value="R3H_dom"/>
</dbReference>
<evidence type="ECO:0000313" key="5">
    <source>
        <dbReference type="Proteomes" id="UP000053958"/>
    </source>
</evidence>
<evidence type="ECO:0000259" key="2">
    <source>
        <dbReference type="PROSITE" id="PS50174"/>
    </source>
</evidence>
<dbReference type="InterPro" id="IPR051189">
    <property type="entry name" value="Splicing_assoc_domain"/>
</dbReference>
<dbReference type="PROSITE" id="PS51061">
    <property type="entry name" value="R3H"/>
    <property type="match status" value="1"/>
</dbReference>
<comment type="caution">
    <text evidence="4">The sequence shown here is derived from an EMBL/GenBank/DDBJ whole genome shotgun (WGS) entry which is preliminary data.</text>
</comment>
<feature type="region of interest" description="Disordered" evidence="1">
    <location>
        <begin position="547"/>
        <end position="567"/>
    </location>
</feature>
<evidence type="ECO:0000259" key="3">
    <source>
        <dbReference type="PROSITE" id="PS51061"/>
    </source>
</evidence>
<dbReference type="SUPFAM" id="SSF82708">
    <property type="entry name" value="R3H domain"/>
    <property type="match status" value="1"/>
</dbReference>
<dbReference type="SMART" id="SM00393">
    <property type="entry name" value="R3H"/>
    <property type="match status" value="1"/>
</dbReference>
<dbReference type="OrthoDB" id="21470at2759"/>
<dbReference type="InterPro" id="IPR036867">
    <property type="entry name" value="R3H_dom_sf"/>
</dbReference>
<proteinExistence type="predicted"/>